<protein>
    <submittedName>
        <fullName evidence="1">Uncharacterized protein</fullName>
    </submittedName>
</protein>
<keyword evidence="2" id="KW-1185">Reference proteome</keyword>
<name>A0A1V8TJQ9_9PEZI</name>
<accession>A0A1V8TJQ9</accession>
<dbReference type="AlphaFoldDB" id="A0A1V8TJQ9"/>
<gene>
    <name evidence="1" type="ORF">B0A48_03208</name>
</gene>
<organism evidence="1 2">
    <name type="scientific">Cryoendolithus antarcticus</name>
    <dbReference type="NCBI Taxonomy" id="1507870"/>
    <lineage>
        <taxon>Eukaryota</taxon>
        <taxon>Fungi</taxon>
        <taxon>Dikarya</taxon>
        <taxon>Ascomycota</taxon>
        <taxon>Pezizomycotina</taxon>
        <taxon>Dothideomycetes</taxon>
        <taxon>Dothideomycetidae</taxon>
        <taxon>Cladosporiales</taxon>
        <taxon>Cladosporiaceae</taxon>
        <taxon>Cryoendolithus</taxon>
    </lineage>
</organism>
<dbReference type="Proteomes" id="UP000192596">
    <property type="component" value="Unassembled WGS sequence"/>
</dbReference>
<dbReference type="InParanoid" id="A0A1V8TJQ9"/>
<comment type="caution">
    <text evidence="1">The sequence shown here is derived from an EMBL/GenBank/DDBJ whole genome shotgun (WGS) entry which is preliminary data.</text>
</comment>
<evidence type="ECO:0000313" key="1">
    <source>
        <dbReference type="EMBL" id="OQO11481.1"/>
    </source>
</evidence>
<proteinExistence type="predicted"/>
<reference evidence="2" key="1">
    <citation type="submission" date="2017-03" db="EMBL/GenBank/DDBJ databases">
        <title>Genomes of endolithic fungi from Antarctica.</title>
        <authorList>
            <person name="Coleine C."/>
            <person name="Masonjones S."/>
            <person name="Stajich J.E."/>
        </authorList>
    </citation>
    <scope>NUCLEOTIDE SEQUENCE [LARGE SCALE GENOMIC DNA]</scope>
    <source>
        <strain evidence="2">CCFEE 5527</strain>
    </source>
</reference>
<dbReference type="EMBL" id="NAJO01000006">
    <property type="protein sequence ID" value="OQO11481.1"/>
    <property type="molecule type" value="Genomic_DNA"/>
</dbReference>
<evidence type="ECO:0000313" key="2">
    <source>
        <dbReference type="Proteomes" id="UP000192596"/>
    </source>
</evidence>
<sequence>MSSPTQDQINQVLDSLADAAVELADATMYDCSYSIDCFVMGIGGQAGYQAATLPAHDAWLRRHKLATPGPHLHPIIHVEHAFRTALGFVTEASLALGRMGEADENIWGERRLALEAIQESLLRRAERGFGIVIGVPLAGTTAV</sequence>